<dbReference type="RefSeq" id="WP_318648166.1">
    <property type="nucleotide sequence ID" value="NZ_CP137852.1"/>
</dbReference>
<proteinExistence type="predicted"/>
<accession>A0ABZ0PES0</accession>
<reference evidence="2 3" key="1">
    <citation type="submission" date="2023-11" db="EMBL/GenBank/DDBJ databases">
        <title>Arctic aerobic anoxygenic photoheterotroph Sediminicoccus rosea KRV36 adapts its photosynthesis to long days of polar summer.</title>
        <authorList>
            <person name="Tomasch J."/>
            <person name="Kopejtka K."/>
            <person name="Bily T."/>
            <person name="Gardiner A.T."/>
            <person name="Gardian Z."/>
            <person name="Shivaramu S."/>
            <person name="Koblizek M."/>
            <person name="Engelhardt F."/>
            <person name="Kaftan D."/>
        </authorList>
    </citation>
    <scope>NUCLEOTIDE SEQUENCE [LARGE SCALE GENOMIC DNA]</scope>
    <source>
        <strain evidence="2 3">R-30</strain>
    </source>
</reference>
<keyword evidence="3" id="KW-1185">Reference proteome</keyword>
<name>A0ABZ0PES0_9PROT</name>
<evidence type="ECO:0000256" key="1">
    <source>
        <dbReference type="SAM" id="Coils"/>
    </source>
</evidence>
<dbReference type="Proteomes" id="UP001305521">
    <property type="component" value="Chromosome"/>
</dbReference>
<evidence type="ECO:0000313" key="2">
    <source>
        <dbReference type="EMBL" id="WPB84208.1"/>
    </source>
</evidence>
<protein>
    <submittedName>
        <fullName evidence="2">Uncharacterized protein</fullName>
    </submittedName>
</protein>
<organism evidence="2 3">
    <name type="scientific">Sediminicoccus rosea</name>
    <dbReference type="NCBI Taxonomy" id="1225128"/>
    <lineage>
        <taxon>Bacteria</taxon>
        <taxon>Pseudomonadati</taxon>
        <taxon>Pseudomonadota</taxon>
        <taxon>Alphaproteobacteria</taxon>
        <taxon>Acetobacterales</taxon>
        <taxon>Roseomonadaceae</taxon>
        <taxon>Sediminicoccus</taxon>
    </lineage>
</organism>
<gene>
    <name evidence="2" type="ORF">R9Z33_19185</name>
</gene>
<keyword evidence="1" id="KW-0175">Coiled coil</keyword>
<dbReference type="EMBL" id="CP137852">
    <property type="protein sequence ID" value="WPB84208.1"/>
    <property type="molecule type" value="Genomic_DNA"/>
</dbReference>
<sequence length="94" mass="10075">MDANDITLLAADRLEAALERLAEALEARERYLHEAREAAVQAAREAAFAEARASATPPSADMVSRADIERLSARLDEALGKLRALVGDESGAEI</sequence>
<feature type="coiled-coil region" evidence="1">
    <location>
        <begin position="11"/>
        <end position="88"/>
    </location>
</feature>
<evidence type="ECO:0000313" key="3">
    <source>
        <dbReference type="Proteomes" id="UP001305521"/>
    </source>
</evidence>